<sequence>MRVINRAQKLALLQSLVNGTTTAAQLDTLRQLQEPIHITLNLSEDEQAVPADPSEPTYHIDCFSNGITRKYYRYPDGSVEPA</sequence>
<dbReference type="EMBL" id="WAEL01000005">
    <property type="protein sequence ID" value="NID11551.1"/>
    <property type="molecule type" value="Genomic_DNA"/>
</dbReference>
<keyword evidence="2" id="KW-1185">Reference proteome</keyword>
<gene>
    <name evidence="1" type="ORF">F7231_15355</name>
</gene>
<proteinExistence type="predicted"/>
<evidence type="ECO:0000313" key="2">
    <source>
        <dbReference type="Proteomes" id="UP000606008"/>
    </source>
</evidence>
<accession>A0ABX0QHE6</accession>
<comment type="caution">
    <text evidence="1">The sequence shown here is derived from an EMBL/GenBank/DDBJ whole genome shotgun (WGS) entry which is preliminary data.</text>
</comment>
<dbReference type="Proteomes" id="UP000606008">
    <property type="component" value="Unassembled WGS sequence"/>
</dbReference>
<organism evidence="1 2">
    <name type="scientific">Fibrivirga algicola</name>
    <dbReference type="NCBI Taxonomy" id="2950420"/>
    <lineage>
        <taxon>Bacteria</taxon>
        <taxon>Pseudomonadati</taxon>
        <taxon>Bacteroidota</taxon>
        <taxon>Cytophagia</taxon>
        <taxon>Cytophagales</taxon>
        <taxon>Spirosomataceae</taxon>
        <taxon>Fibrivirga</taxon>
    </lineage>
</organism>
<reference evidence="2" key="2">
    <citation type="submission" date="2023-07" db="EMBL/GenBank/DDBJ databases">
        <authorList>
            <person name="Jung D.-H."/>
        </authorList>
    </citation>
    <scope>NUCLEOTIDE SEQUENCE [LARGE SCALE GENOMIC DNA]</scope>
    <source>
        <strain evidence="2">JA-25</strain>
    </source>
</reference>
<name>A0ABX0QHE6_9BACT</name>
<reference evidence="2" key="1">
    <citation type="submission" date="2019-09" db="EMBL/GenBank/DDBJ databases">
        <authorList>
            <person name="Jung D.-H."/>
        </authorList>
    </citation>
    <scope>NUCLEOTIDE SEQUENCE [LARGE SCALE GENOMIC DNA]</scope>
    <source>
        <strain evidence="2">JA-25</strain>
    </source>
</reference>
<protein>
    <submittedName>
        <fullName evidence="1">Uncharacterized protein</fullName>
    </submittedName>
</protein>
<dbReference type="RefSeq" id="WP_166692531.1">
    <property type="nucleotide sequence ID" value="NZ_WAEL01000005.1"/>
</dbReference>
<evidence type="ECO:0000313" key="1">
    <source>
        <dbReference type="EMBL" id="NID11551.1"/>
    </source>
</evidence>